<sequence>METIRNYIVEKYRQDPDTISVSVVPSPAPFSPVVDGLDVAVLVIRQSTHTDSTTHYIKDDIRIQERCLHPAKLEQWIVNGGNRSVIHWILQGEIVMDRNLYLEGLRHRLLEFPEELRAKKLIVEFDHFLKSFLQSKQYLMDGHLLDAYSNILAALCHWARITIIEEGIHPEVLVWAQVRKINPGVYKFYEELTSSHETMEKRIQLVVLACEFSVMSKMESCCTALLNVLHSREEPWSLQELMQIPQLDELQLDLSLLLNKLARKSLIREIVQASDDADSLLLQLKYTV</sequence>
<evidence type="ECO:0000313" key="5">
    <source>
        <dbReference type="Proteomes" id="UP000307943"/>
    </source>
</evidence>
<dbReference type="Proteomes" id="UP000307943">
    <property type="component" value="Unassembled WGS sequence"/>
</dbReference>
<organism evidence="4 5">
    <name type="scientific">Paenibacillus hemerocallicola</name>
    <dbReference type="NCBI Taxonomy" id="1172614"/>
    <lineage>
        <taxon>Bacteria</taxon>
        <taxon>Bacillati</taxon>
        <taxon>Bacillota</taxon>
        <taxon>Bacilli</taxon>
        <taxon>Bacillales</taxon>
        <taxon>Paenibacillaceae</taxon>
        <taxon>Paenibacillus</taxon>
    </lineage>
</organism>
<dbReference type="Gene3D" id="1.20.120.330">
    <property type="entry name" value="Nucleotidyltransferases domain 2"/>
    <property type="match status" value="1"/>
</dbReference>
<accession>A0A5C4T2G1</accession>
<name>A0A5C4T2G1_9BACL</name>
<feature type="domain" description="YgxA-like substrate binding" evidence="3">
    <location>
        <begin position="119"/>
        <end position="217"/>
    </location>
</feature>
<dbReference type="Pfam" id="PF18576">
    <property type="entry name" value="HTH_52"/>
    <property type="match status" value="1"/>
</dbReference>
<dbReference type="AlphaFoldDB" id="A0A5C4T2G1"/>
<reference evidence="4 5" key="1">
    <citation type="submission" date="2019-05" db="EMBL/GenBank/DDBJ databases">
        <title>We sequenced the genome of Paenibacillus hemerocallicola KCTC 33185 for further insight into its adaptation and study the phylogeny of Paenibacillus.</title>
        <authorList>
            <person name="Narsing Rao M.P."/>
        </authorList>
    </citation>
    <scope>NUCLEOTIDE SEQUENCE [LARGE SCALE GENOMIC DNA]</scope>
    <source>
        <strain evidence="4 5">KCTC 33185</strain>
    </source>
</reference>
<dbReference type="RefSeq" id="WP_139606245.1">
    <property type="nucleotide sequence ID" value="NZ_VDCQ01000062.1"/>
</dbReference>
<evidence type="ECO:0000259" key="3">
    <source>
        <dbReference type="Pfam" id="PF22339"/>
    </source>
</evidence>
<gene>
    <name evidence="4" type="ORF">FE784_31535</name>
</gene>
<evidence type="ECO:0000259" key="2">
    <source>
        <dbReference type="Pfam" id="PF18576"/>
    </source>
</evidence>
<dbReference type="OrthoDB" id="2350973at2"/>
<dbReference type="EMBL" id="VDCQ01000062">
    <property type="protein sequence ID" value="TNJ62319.1"/>
    <property type="molecule type" value="Genomic_DNA"/>
</dbReference>
<feature type="domain" description="YgxA-like helix-turn-helix" evidence="2">
    <location>
        <begin position="225"/>
        <end position="271"/>
    </location>
</feature>
<evidence type="ECO:0000313" key="4">
    <source>
        <dbReference type="EMBL" id="TNJ62319.1"/>
    </source>
</evidence>
<dbReference type="Pfam" id="PF22339">
    <property type="entry name" value="YgxA-like_sub_bind"/>
    <property type="match status" value="1"/>
</dbReference>
<dbReference type="Gene3D" id="3.30.460.10">
    <property type="entry name" value="Beta Polymerase, domain 2"/>
    <property type="match status" value="1"/>
</dbReference>
<dbReference type="InterPro" id="IPR054515">
    <property type="entry name" value="YgxA-like_substrate-bd"/>
</dbReference>
<feature type="domain" description="Nucleotidyltransferase-like" evidence="1">
    <location>
        <begin position="1"/>
        <end position="117"/>
    </location>
</feature>
<dbReference type="InterPro" id="IPR036388">
    <property type="entry name" value="WH-like_DNA-bd_sf"/>
</dbReference>
<evidence type="ECO:0000259" key="1">
    <source>
        <dbReference type="Pfam" id="PF14540"/>
    </source>
</evidence>
<comment type="caution">
    <text evidence="4">The sequence shown here is derived from an EMBL/GenBank/DDBJ whole genome shotgun (WGS) entry which is preliminary data.</text>
</comment>
<proteinExistence type="predicted"/>
<dbReference type="InterPro" id="IPR043519">
    <property type="entry name" value="NT_sf"/>
</dbReference>
<dbReference type="Pfam" id="PF14540">
    <property type="entry name" value="NTF-like"/>
    <property type="match status" value="1"/>
</dbReference>
<dbReference type="InterPro" id="IPR041143">
    <property type="entry name" value="YgxA_HTH"/>
</dbReference>
<dbReference type="Gene3D" id="1.10.10.10">
    <property type="entry name" value="Winged helix-like DNA-binding domain superfamily/Winged helix DNA-binding domain"/>
    <property type="match status" value="1"/>
</dbReference>
<dbReference type="InterPro" id="IPR029348">
    <property type="entry name" value="NTF-like"/>
</dbReference>
<keyword evidence="5" id="KW-1185">Reference proteome</keyword>
<protein>
    <recommendedName>
        <fullName evidence="6">Nucleotidyltransferase-like domain-containing protein</fullName>
    </recommendedName>
</protein>
<evidence type="ECO:0008006" key="6">
    <source>
        <dbReference type="Google" id="ProtNLM"/>
    </source>
</evidence>